<dbReference type="EMBL" id="JAUCMV010000001">
    <property type="protein sequence ID" value="KAK0424604.1"/>
    <property type="molecule type" value="Genomic_DNA"/>
</dbReference>
<feature type="compositionally biased region" description="Polar residues" evidence="1">
    <location>
        <begin position="10"/>
        <end position="19"/>
    </location>
</feature>
<evidence type="ECO:0000256" key="1">
    <source>
        <dbReference type="SAM" id="MobiDB-lite"/>
    </source>
</evidence>
<evidence type="ECO:0000313" key="3">
    <source>
        <dbReference type="Proteomes" id="UP001175271"/>
    </source>
</evidence>
<comment type="caution">
    <text evidence="2">The sequence shown here is derived from an EMBL/GenBank/DDBJ whole genome shotgun (WGS) entry which is preliminary data.</text>
</comment>
<keyword evidence="3" id="KW-1185">Reference proteome</keyword>
<proteinExistence type="predicted"/>
<accession>A0AA39IJQ1</accession>
<gene>
    <name evidence="2" type="ORF">QR680_008747</name>
</gene>
<protein>
    <submittedName>
        <fullName evidence="2">Uncharacterized protein</fullName>
    </submittedName>
</protein>
<name>A0AA39IJQ1_9BILA</name>
<dbReference type="Proteomes" id="UP001175271">
    <property type="component" value="Unassembled WGS sequence"/>
</dbReference>
<feature type="region of interest" description="Disordered" evidence="1">
    <location>
        <begin position="1"/>
        <end position="20"/>
    </location>
</feature>
<dbReference type="AlphaFoldDB" id="A0AA39IJQ1"/>
<sequence length="181" mass="20009">MPASKHSDGESQSSSRSTFDTLTADAGDLLDLIERREAEDFGSAIAANESEEARTIRELALKHIFAFLTDRNDARVANLRVSKRDTHMKLSMSFEPRDQEQERVVIAPDPNCSRRLNLYDPSKTPISTSESLASRASTPSTSQGISKASEIQTARLIPEGFAKSLCDRLTALVIKQEVQKK</sequence>
<reference evidence="2" key="1">
    <citation type="submission" date="2023-06" db="EMBL/GenBank/DDBJ databases">
        <title>Genomic analysis of the entomopathogenic nematode Steinernema hermaphroditum.</title>
        <authorList>
            <person name="Schwarz E.M."/>
            <person name="Heppert J.K."/>
            <person name="Baniya A."/>
            <person name="Schwartz H.T."/>
            <person name="Tan C.-H."/>
            <person name="Antoshechkin I."/>
            <person name="Sternberg P.W."/>
            <person name="Goodrich-Blair H."/>
            <person name="Dillman A.R."/>
        </authorList>
    </citation>
    <scope>NUCLEOTIDE SEQUENCE</scope>
    <source>
        <strain evidence="2">PS9179</strain>
        <tissue evidence="2">Whole animal</tissue>
    </source>
</reference>
<organism evidence="2 3">
    <name type="scientific">Steinernema hermaphroditum</name>
    <dbReference type="NCBI Taxonomy" id="289476"/>
    <lineage>
        <taxon>Eukaryota</taxon>
        <taxon>Metazoa</taxon>
        <taxon>Ecdysozoa</taxon>
        <taxon>Nematoda</taxon>
        <taxon>Chromadorea</taxon>
        <taxon>Rhabditida</taxon>
        <taxon>Tylenchina</taxon>
        <taxon>Panagrolaimomorpha</taxon>
        <taxon>Strongyloidoidea</taxon>
        <taxon>Steinernematidae</taxon>
        <taxon>Steinernema</taxon>
    </lineage>
</organism>
<feature type="compositionally biased region" description="Polar residues" evidence="1">
    <location>
        <begin position="124"/>
        <end position="147"/>
    </location>
</feature>
<evidence type="ECO:0000313" key="2">
    <source>
        <dbReference type="EMBL" id="KAK0424604.1"/>
    </source>
</evidence>
<feature type="region of interest" description="Disordered" evidence="1">
    <location>
        <begin position="120"/>
        <end position="147"/>
    </location>
</feature>